<proteinExistence type="predicted"/>
<protein>
    <submittedName>
        <fullName evidence="1">Uncharacterized protein</fullName>
    </submittedName>
</protein>
<dbReference type="GO" id="GO:0005975">
    <property type="term" value="P:carbohydrate metabolic process"/>
    <property type="evidence" value="ECO:0007669"/>
    <property type="project" value="InterPro"/>
</dbReference>
<dbReference type="Gene3D" id="1.50.10.10">
    <property type="match status" value="1"/>
</dbReference>
<gene>
    <name evidence="1" type="ORF">SBA5_600048</name>
</gene>
<evidence type="ECO:0000313" key="1">
    <source>
        <dbReference type="EMBL" id="SPE27806.1"/>
    </source>
</evidence>
<evidence type="ECO:0000313" key="2">
    <source>
        <dbReference type="Proteomes" id="UP000239735"/>
    </source>
</evidence>
<reference evidence="2" key="1">
    <citation type="submission" date="2018-02" db="EMBL/GenBank/DDBJ databases">
        <authorList>
            <person name="Hausmann B."/>
        </authorList>
    </citation>
    <scope>NUCLEOTIDE SEQUENCE [LARGE SCALE GENOMIC DNA]</scope>
    <source>
        <strain evidence="2">Peat soil MAG SbA5</strain>
    </source>
</reference>
<accession>A0A2N9LX74</accession>
<dbReference type="InterPro" id="IPR012341">
    <property type="entry name" value="6hp_glycosidase-like_sf"/>
</dbReference>
<dbReference type="AlphaFoldDB" id="A0A2N9LX74"/>
<organism evidence="1 2">
    <name type="scientific">Candidatus Sulfuritelmatomonas gaucii</name>
    <dbReference type="NCBI Taxonomy" id="2043161"/>
    <lineage>
        <taxon>Bacteria</taxon>
        <taxon>Pseudomonadati</taxon>
        <taxon>Acidobacteriota</taxon>
        <taxon>Terriglobia</taxon>
        <taxon>Terriglobales</taxon>
        <taxon>Acidobacteriaceae</taxon>
        <taxon>Candidatus Sulfuritelmatomonas</taxon>
    </lineage>
</organism>
<dbReference type="InterPro" id="IPR008928">
    <property type="entry name" value="6-hairpin_glycosidase_sf"/>
</dbReference>
<sequence length="837" mass="92600">MHSSAIFQSLLPTRGTSARELQLGVVCGEFPIMIRSATFIVRSVVLGAVASLFTAPSTPAQHEPAVANTANRMELGRLTNGAVVAFVRSSTGDWGIEISGNAVPRMTQPKPAQIEVYRGNDNVGQRAAGYKLVHRETGVVVARATVKGGGEASFVIDDRWKVSGNVLLLSRTVTVTGTEENAGFYSAIRLATTSEITWSDADCFAPGVLYGDPTYDGDNSPGGVLNDRARRFALREDELSAPLFALSFRDGRWAAVMDMVPRGDTTWAETTAPATTPVIDERIQFGALGAREAPDGGVEFGFWFPGTTSEFTRGFQTSPVPVVRRRYHPVKAGFSQSYQVGFRFGQGVSFPGMERDAWRWAWETLKPPAMHLDLEVVRRVLTDHLDGHVLSVDDRAGVPFLFDAVTGNPGSYRNWSRYRNSFPAPPRLPANTPVTAHELNPQKSAELAAWARPLGVDVDPNANELEQWPKVIMGFVSKGIEVADQLLIEADRDPSPRGQKMRKHGLAIIDSFIRLVPMSPPAGEGFNLWTGKADSWAGDTMTLRGPSEGMRTLLDAYRREKQQGREHQDWLLWCQQFGDWLLTQQREDGSFPRSWQGGTGKVMEVSGTSSYNPVPMLVKLSQETGQKRYIEAAIRAADYVWDHYGSRGVFVGGTTDNPNITDKEAGMLSLEAFLDLYDATREPKWLERAKAAGNYTESWIWIWNVPMPLGAIDSDLNWKRGVPTVGVQGITARGPGGVDEYLDWAAPAYARLYEDTKDPHYLDVARILLFDTKSMLALPGRTYDLLGPGWQQEHWGMAMNRGFGTHRSWLPWVSVNHLHSITGLEEFDPALYHRLAK</sequence>
<dbReference type="Proteomes" id="UP000239735">
    <property type="component" value="Unassembled WGS sequence"/>
</dbReference>
<dbReference type="SUPFAM" id="SSF48208">
    <property type="entry name" value="Six-hairpin glycosidases"/>
    <property type="match status" value="1"/>
</dbReference>
<dbReference type="EMBL" id="OKRB01000120">
    <property type="protein sequence ID" value="SPE27806.1"/>
    <property type="molecule type" value="Genomic_DNA"/>
</dbReference>
<name>A0A2N9LX74_9BACT</name>